<evidence type="ECO:0000256" key="1">
    <source>
        <dbReference type="ARBA" id="ARBA00005953"/>
    </source>
</evidence>
<dbReference type="AlphaFoldDB" id="I3Y9V0"/>
<dbReference type="InterPro" id="IPR006684">
    <property type="entry name" value="YbgC/YbaW"/>
</dbReference>
<accession>I3Y9V0</accession>
<protein>
    <submittedName>
        <fullName evidence="3">Tol-pal system-associated acyl-CoA thioesterase</fullName>
    </submittedName>
</protein>
<dbReference type="InterPro" id="IPR029069">
    <property type="entry name" value="HotDog_dom_sf"/>
</dbReference>
<evidence type="ECO:0000313" key="4">
    <source>
        <dbReference type="Proteomes" id="UP000006062"/>
    </source>
</evidence>
<dbReference type="PIRSF" id="PIRSF003230">
    <property type="entry name" value="YbgC"/>
    <property type="match status" value="1"/>
</dbReference>
<reference evidence="3 4" key="1">
    <citation type="submission" date="2012-06" db="EMBL/GenBank/DDBJ databases">
        <title>Complete sequence of Thiocystis violascens DSM 198.</title>
        <authorList>
            <consortium name="US DOE Joint Genome Institute"/>
            <person name="Lucas S."/>
            <person name="Han J."/>
            <person name="Lapidus A."/>
            <person name="Cheng J.-F."/>
            <person name="Goodwin L."/>
            <person name="Pitluck S."/>
            <person name="Peters L."/>
            <person name="Ovchinnikova G."/>
            <person name="Teshima H."/>
            <person name="Detter J.C."/>
            <person name="Han C."/>
            <person name="Tapia R."/>
            <person name="Land M."/>
            <person name="Hauser L."/>
            <person name="Kyrpides N."/>
            <person name="Ivanova N."/>
            <person name="Pagani I."/>
            <person name="Vogl K."/>
            <person name="Liu Z."/>
            <person name="Frigaard N.-U."/>
            <person name="Bryant D."/>
            <person name="Woyke T."/>
        </authorList>
    </citation>
    <scope>NUCLEOTIDE SEQUENCE [LARGE SCALE GENOMIC DNA]</scope>
    <source>
        <strain evidence="4">ATCC 17096 / DSM 198 / 6111</strain>
    </source>
</reference>
<evidence type="ECO:0000313" key="3">
    <source>
        <dbReference type="EMBL" id="AFL73768.1"/>
    </source>
</evidence>
<dbReference type="KEGG" id="tvi:Thivi_1796"/>
<dbReference type="GO" id="GO:0047617">
    <property type="term" value="F:fatty acyl-CoA hydrolase activity"/>
    <property type="evidence" value="ECO:0007669"/>
    <property type="project" value="TreeGrafter"/>
</dbReference>
<dbReference type="Proteomes" id="UP000006062">
    <property type="component" value="Chromosome"/>
</dbReference>
<name>I3Y9V0_THIV6</name>
<dbReference type="CDD" id="cd00586">
    <property type="entry name" value="4HBT"/>
    <property type="match status" value="1"/>
</dbReference>
<dbReference type="HOGENOM" id="CLU_101141_7_1_6"/>
<proteinExistence type="inferred from homology"/>
<dbReference type="NCBIfam" id="TIGR02799">
    <property type="entry name" value="thio_ybgC"/>
    <property type="match status" value="1"/>
</dbReference>
<comment type="similarity">
    <text evidence="1">Belongs to the 4-hydroxybenzoyl-CoA thioesterase family.</text>
</comment>
<dbReference type="NCBIfam" id="TIGR00051">
    <property type="entry name" value="YbgC/FadM family acyl-CoA thioesterase"/>
    <property type="match status" value="1"/>
</dbReference>
<evidence type="ECO:0000256" key="2">
    <source>
        <dbReference type="ARBA" id="ARBA00022801"/>
    </source>
</evidence>
<keyword evidence="4" id="KW-1185">Reference proteome</keyword>
<sequence>MPTSRDDPKATFDWPVRIYYEDTDAAGVVFYANYLRFLERGRSEWLRALGYEQDALRRDEGILFTVRRVELDYRTPARFNDLLTVRSALAHIGGASLTFAQEILRDADGALCCQGTVNVACIDAGTLRPRRLPAALVSGILAGTGRPSPASVE</sequence>
<dbReference type="EMBL" id="CP003154">
    <property type="protein sequence ID" value="AFL73768.1"/>
    <property type="molecule type" value="Genomic_DNA"/>
</dbReference>
<dbReference type="OrthoDB" id="9808429at2"/>
<organism evidence="3 4">
    <name type="scientific">Thiocystis violascens (strain ATCC 17096 / DSM 198 / 6111)</name>
    <name type="common">Chromatium violascens</name>
    <dbReference type="NCBI Taxonomy" id="765911"/>
    <lineage>
        <taxon>Bacteria</taxon>
        <taxon>Pseudomonadati</taxon>
        <taxon>Pseudomonadota</taxon>
        <taxon>Gammaproteobacteria</taxon>
        <taxon>Chromatiales</taxon>
        <taxon>Chromatiaceae</taxon>
        <taxon>Thiocystis</taxon>
    </lineage>
</organism>
<gene>
    <name evidence="3" type="ordered locus">Thivi_1796</name>
</gene>
<dbReference type="PANTHER" id="PTHR31793:SF37">
    <property type="entry name" value="ACYL-COA THIOESTER HYDROLASE YBGC"/>
    <property type="match status" value="1"/>
</dbReference>
<dbReference type="FunFam" id="3.10.129.10:FF:000004">
    <property type="entry name" value="Tol-pal system-associated acyl-CoA thioesterase"/>
    <property type="match status" value="1"/>
</dbReference>
<dbReference type="SUPFAM" id="SSF54637">
    <property type="entry name" value="Thioesterase/thiol ester dehydrase-isomerase"/>
    <property type="match status" value="1"/>
</dbReference>
<keyword evidence="2" id="KW-0378">Hydrolase</keyword>
<dbReference type="eggNOG" id="COG0824">
    <property type="taxonomic scope" value="Bacteria"/>
</dbReference>
<dbReference type="Pfam" id="PF13279">
    <property type="entry name" value="4HBT_2"/>
    <property type="match status" value="1"/>
</dbReference>
<dbReference type="PANTHER" id="PTHR31793">
    <property type="entry name" value="4-HYDROXYBENZOYL-COA THIOESTERASE FAMILY MEMBER"/>
    <property type="match status" value="1"/>
</dbReference>
<dbReference type="Gene3D" id="3.10.129.10">
    <property type="entry name" value="Hotdog Thioesterase"/>
    <property type="match status" value="1"/>
</dbReference>
<dbReference type="InterPro" id="IPR014166">
    <property type="entry name" value="Tol-Pal_acyl-CoA_thioesterase"/>
</dbReference>
<dbReference type="RefSeq" id="WP_014778228.1">
    <property type="nucleotide sequence ID" value="NC_018012.1"/>
</dbReference>
<dbReference type="STRING" id="765911.Thivi_1796"/>
<dbReference type="InterPro" id="IPR050563">
    <property type="entry name" value="4-hydroxybenzoyl-CoA_TE"/>
</dbReference>